<feature type="transmembrane region" description="Helical" evidence="7">
    <location>
        <begin position="569"/>
        <end position="592"/>
    </location>
</feature>
<feature type="transmembrane region" description="Helical" evidence="7">
    <location>
        <begin position="390"/>
        <end position="408"/>
    </location>
</feature>
<feature type="transmembrane region" description="Helical" evidence="7">
    <location>
        <begin position="360"/>
        <end position="378"/>
    </location>
</feature>
<evidence type="ECO:0000256" key="6">
    <source>
        <dbReference type="SAM" id="MobiDB-lite"/>
    </source>
</evidence>
<dbReference type="PANTHER" id="PTHR10383">
    <property type="entry name" value="SERINE INCORPORATOR"/>
    <property type="match status" value="1"/>
</dbReference>
<feature type="transmembrane region" description="Helical" evidence="7">
    <location>
        <begin position="529"/>
        <end position="549"/>
    </location>
</feature>
<feature type="transmembrane region" description="Helical" evidence="7">
    <location>
        <begin position="284"/>
        <end position="309"/>
    </location>
</feature>
<dbReference type="InterPro" id="IPR005016">
    <property type="entry name" value="TDE1/TMS"/>
</dbReference>
<dbReference type="GO" id="GO:0016020">
    <property type="term" value="C:membrane"/>
    <property type="evidence" value="ECO:0007669"/>
    <property type="project" value="UniProtKB-SubCell"/>
</dbReference>
<evidence type="ECO:0000256" key="3">
    <source>
        <dbReference type="ARBA" id="ARBA00022692"/>
    </source>
</evidence>
<evidence type="ECO:0000256" key="4">
    <source>
        <dbReference type="ARBA" id="ARBA00022989"/>
    </source>
</evidence>
<dbReference type="KEGG" id="mpuf:101693091"/>
<accession>A0A8U0TDR0</accession>
<name>A0A8U0TDR0_MUSPF</name>
<keyword evidence="5 7" id="KW-0472">Membrane</keyword>
<comment type="similarity">
    <text evidence="2">Belongs to the TDE1 family.</text>
</comment>
<feature type="transmembrane region" description="Helical" evidence="7">
    <location>
        <begin position="321"/>
        <end position="348"/>
    </location>
</feature>
<keyword evidence="8" id="KW-1185">Reference proteome</keyword>
<dbReference type="Proteomes" id="UP000000715">
    <property type="component" value="Unplaced"/>
</dbReference>
<evidence type="ECO:0000313" key="8">
    <source>
        <dbReference type="Proteomes" id="UP000000715"/>
    </source>
</evidence>
<evidence type="ECO:0000256" key="2">
    <source>
        <dbReference type="ARBA" id="ARBA00006665"/>
    </source>
</evidence>
<dbReference type="GeneID" id="101693091"/>
<dbReference type="AlphaFoldDB" id="A0A8U0TDR0"/>
<dbReference type="OrthoDB" id="5963193at2759"/>
<organism evidence="8 9">
    <name type="scientific">Mustela putorius furo</name>
    <name type="common">European domestic ferret</name>
    <name type="synonym">Mustela furo</name>
    <dbReference type="NCBI Taxonomy" id="9669"/>
    <lineage>
        <taxon>Eukaryota</taxon>
        <taxon>Metazoa</taxon>
        <taxon>Chordata</taxon>
        <taxon>Craniata</taxon>
        <taxon>Vertebrata</taxon>
        <taxon>Euteleostomi</taxon>
        <taxon>Mammalia</taxon>
        <taxon>Eutheria</taxon>
        <taxon>Laurasiatheria</taxon>
        <taxon>Carnivora</taxon>
        <taxon>Caniformia</taxon>
        <taxon>Musteloidea</taxon>
        <taxon>Mustelidae</taxon>
        <taxon>Mustelinae</taxon>
        <taxon>Mustela</taxon>
    </lineage>
</organism>
<comment type="subcellular location">
    <subcellularLocation>
        <location evidence="1">Membrane</location>
        <topology evidence="1">Multi-pass membrane protein</topology>
    </subcellularLocation>
</comment>
<feature type="transmembrane region" description="Helical" evidence="7">
    <location>
        <begin position="440"/>
        <end position="458"/>
    </location>
</feature>
<dbReference type="RefSeq" id="XP_012910950.1">
    <property type="nucleotide sequence ID" value="XM_013055496.2"/>
</dbReference>
<gene>
    <name evidence="9" type="primary">SERINC4</name>
</gene>
<evidence type="ECO:0000256" key="5">
    <source>
        <dbReference type="ARBA" id="ARBA00023136"/>
    </source>
</evidence>
<feature type="region of interest" description="Disordered" evidence="6">
    <location>
        <begin position="595"/>
        <end position="615"/>
    </location>
</feature>
<protein>
    <submittedName>
        <fullName evidence="9">Serine incorporator 4</fullName>
    </submittedName>
</protein>
<reference evidence="9" key="1">
    <citation type="submission" date="2025-08" db="UniProtKB">
        <authorList>
            <consortium name="RefSeq"/>
        </authorList>
    </citation>
    <scope>IDENTIFICATION</scope>
    <source>
        <tissue evidence="9">Brain</tissue>
    </source>
</reference>
<feature type="transmembrane region" description="Helical" evidence="7">
    <location>
        <begin position="252"/>
        <end position="272"/>
    </location>
</feature>
<evidence type="ECO:0000313" key="9">
    <source>
        <dbReference type="RefSeq" id="XP_012910950.1"/>
    </source>
</evidence>
<proteinExistence type="inferred from homology"/>
<keyword evidence="4 7" id="KW-1133">Transmembrane helix</keyword>
<dbReference type="Pfam" id="PF03348">
    <property type="entry name" value="Serinc"/>
    <property type="match status" value="1"/>
</dbReference>
<dbReference type="CTD" id="619189"/>
<evidence type="ECO:0000256" key="7">
    <source>
        <dbReference type="SAM" id="Phobius"/>
    </source>
</evidence>
<dbReference type="PANTHER" id="PTHR10383:SF5">
    <property type="entry name" value="SERINE INCORPORATOR 4"/>
    <property type="match status" value="1"/>
</dbReference>
<evidence type="ECO:0000256" key="1">
    <source>
        <dbReference type="ARBA" id="ARBA00004141"/>
    </source>
</evidence>
<keyword evidence="3 7" id="KW-0812">Transmembrane</keyword>
<feature type="region of interest" description="Disordered" evidence="6">
    <location>
        <begin position="496"/>
        <end position="517"/>
    </location>
</feature>
<sequence length="615" mass="67591">MTSNPKPIRNANPLEARFANCSLIWREQPVWPKGPGERVALHRHLHSPHPGGRCSFPDVCPRSSLEWVTTPSTVAAHGGGQTKAATFSSSFHLVDLGLIPGTRMVGAKAVTGPSTSLRLAQRTEVSSIMVNLPFYQVSCCGPVPCTCCCHSRCPLVTESTCSRLFYILLHLGSSAVCCLLLSKTVVERVWGKEHGIQMPSGLCAHLFGHPHCPVLSGSGAVYRVCAGTATFHLLQAVLLVQLHSPTSLRAQLHNSFWLLKLLFLLGLCAVAFCIPDEHLFPAWHYIGICGGFTFILLQLVLITAFAHSWNKNWQTGAAQDCCWFLAVLLATLGFYSMTGVAAALLFHHYTHPAGCLLNKMLLSLHLCFCGLLSFLSIAPCIRLRQPRSGLLQASIISCYIMYLTFSALSSRPPENVFIEGQNHTLCLPVLSKMESQTPDTSLAVLSAGIMYTCVLFACNEASYLAEVFGPLWIVKVYSYEFQKPSLCFCCPETVKPKEGQRGGSVRPADRETSPAPPAQAQHLSYSYSAFHFLFFLASLYVMVTLTNWFSYEGAELEKTFTKGSWATFWVKVASCWACVLLYLGLLLVPLCWSPTQDSQSPPTFRGPDLHRSTAR</sequence>